<comment type="caution">
    <text evidence="2">The sequence shown here is derived from an EMBL/GenBank/DDBJ whole genome shotgun (WGS) entry which is preliminary data.</text>
</comment>
<feature type="chain" id="PRO_5038929713" evidence="1">
    <location>
        <begin position="22"/>
        <end position="177"/>
    </location>
</feature>
<evidence type="ECO:0000313" key="2">
    <source>
        <dbReference type="EMBL" id="MBC5738245.1"/>
    </source>
</evidence>
<organism evidence="2 3">
    <name type="scientific">Lawsonibacter faecis</name>
    <dbReference type="NCBI Taxonomy" id="2763052"/>
    <lineage>
        <taxon>Bacteria</taxon>
        <taxon>Bacillati</taxon>
        <taxon>Bacillota</taxon>
        <taxon>Clostridia</taxon>
        <taxon>Eubacteriales</taxon>
        <taxon>Oscillospiraceae</taxon>
        <taxon>Lawsonibacter</taxon>
    </lineage>
</organism>
<keyword evidence="1" id="KW-0732">Signal</keyword>
<gene>
    <name evidence="2" type="ORF">H8S62_14625</name>
</gene>
<sequence length="177" mass="19221">MKMKRILSLSLAALMLVAALAGCSGKPSGGDDKQLTAEERTELYKTAIENARSAEDNEYNPLLTETDDDTASMIFEMLGVTADDMNSFAIAVSMMNVRAYGIAAIYPAADKSETVLKGLNAFVDMQKQNFEMYLADQYEIASNARVETLEDGTILMVMCEGQDDVFTAIKTAVEAGK</sequence>
<dbReference type="Pfam" id="PF14270">
    <property type="entry name" value="DUF4358"/>
    <property type="match status" value="1"/>
</dbReference>
<evidence type="ECO:0000313" key="3">
    <source>
        <dbReference type="Proteomes" id="UP000607645"/>
    </source>
</evidence>
<protein>
    <submittedName>
        <fullName evidence="2">DUF4358 domain-containing protein</fullName>
    </submittedName>
</protein>
<dbReference type="Proteomes" id="UP000607645">
    <property type="component" value="Unassembled WGS sequence"/>
</dbReference>
<dbReference type="InterPro" id="IPR025648">
    <property type="entry name" value="DUF4358"/>
</dbReference>
<dbReference type="EMBL" id="JACOPQ010000013">
    <property type="protein sequence ID" value="MBC5738245.1"/>
    <property type="molecule type" value="Genomic_DNA"/>
</dbReference>
<accession>A0A8J6MDG0</accession>
<dbReference type="PROSITE" id="PS51257">
    <property type="entry name" value="PROKAR_LIPOPROTEIN"/>
    <property type="match status" value="1"/>
</dbReference>
<feature type="signal peptide" evidence="1">
    <location>
        <begin position="1"/>
        <end position="21"/>
    </location>
</feature>
<evidence type="ECO:0000256" key="1">
    <source>
        <dbReference type="SAM" id="SignalP"/>
    </source>
</evidence>
<dbReference type="AlphaFoldDB" id="A0A8J6MDG0"/>
<keyword evidence="3" id="KW-1185">Reference proteome</keyword>
<reference evidence="2" key="1">
    <citation type="submission" date="2020-08" db="EMBL/GenBank/DDBJ databases">
        <title>Genome public.</title>
        <authorList>
            <person name="Liu C."/>
            <person name="Sun Q."/>
        </authorList>
    </citation>
    <scope>NUCLEOTIDE SEQUENCE</scope>
    <source>
        <strain evidence="2">NSJ-52</strain>
    </source>
</reference>
<name>A0A8J6MDG0_9FIRM</name>
<proteinExistence type="predicted"/>